<evidence type="ECO:0000256" key="4">
    <source>
        <dbReference type="ARBA" id="ARBA00012350"/>
    </source>
</evidence>
<dbReference type="InterPro" id="IPR014480">
    <property type="entry name" value="Mannan-1_6-alpha_mannosidase"/>
</dbReference>
<dbReference type="InterPro" id="IPR008928">
    <property type="entry name" value="6-hairpin_glycosidase_sf"/>
</dbReference>
<dbReference type="InterPro" id="IPR005198">
    <property type="entry name" value="Glyco_hydro_76"/>
</dbReference>
<evidence type="ECO:0000256" key="10">
    <source>
        <dbReference type="PIRNR" id="PIRNR016302"/>
    </source>
</evidence>
<evidence type="ECO:0000256" key="5">
    <source>
        <dbReference type="ARBA" id="ARBA00022729"/>
    </source>
</evidence>
<comment type="subcellular location">
    <subcellularLocation>
        <location evidence="2">Endomembrane system</location>
    </subcellularLocation>
</comment>
<evidence type="ECO:0000256" key="7">
    <source>
        <dbReference type="ARBA" id="ARBA00023136"/>
    </source>
</evidence>
<sequence>MRLSSVTSICLAAAMTPLALAVDVDWTSDTSIRDGASTIAYGLMKYYTGNRTGDVPGNLPDPYYWWEAGAMFGTMVDYWAYTGDETYVNETYQALQHQVGDDHDFMPANQTKSEGNDDQGFWALAAMTAAEMNFLNPNETTAGGVQWLALAQAVFNEYAARWDAENCGGGLRWQIFTFNNGYTYKNTISNGCFFNIGARLARYTGNQTYADWATKIYDWMEGVGFITDNYEVFDGAGYASGANCTGIDQVQWTYNAGIVLHGSAAMYNYTNGSSEWAARVSGILNHTSSYFFNNSVMYEPACEPESSCTTDSLSFKTYLARWLAGTAQLAEWTWSTVGPLLAASAAGAAEQCDGTATLAEGYKGLSGTACGQHWVDGATWDGTHGVGQQMAALSAVFYSQLKNWNVAAPYTRETGGTSTGDASAGQDKDDSSLSDLKTITTGDRVGAGFLTTVVAAALLGGCFWMVKD</sequence>
<dbReference type="Gene3D" id="1.50.10.20">
    <property type="match status" value="1"/>
</dbReference>
<dbReference type="SUPFAM" id="SSF48208">
    <property type="entry name" value="Six-hairpin glycosidases"/>
    <property type="match status" value="1"/>
</dbReference>
<keyword evidence="6 10" id="KW-0378">Hydrolase</keyword>
<dbReference type="InParanoid" id="A0A423W399"/>
<dbReference type="GO" id="GO:0009272">
    <property type="term" value="P:fungal-type cell wall biogenesis"/>
    <property type="evidence" value="ECO:0007669"/>
    <property type="project" value="TreeGrafter"/>
</dbReference>
<dbReference type="Pfam" id="PF03663">
    <property type="entry name" value="Glyco_hydro_76"/>
    <property type="match status" value="1"/>
</dbReference>
<dbReference type="FunFam" id="1.50.10.20:FF:000006">
    <property type="entry name" value="Mannan endo-1,6-alpha-mannosidase"/>
    <property type="match status" value="1"/>
</dbReference>
<gene>
    <name evidence="13" type="ORF">VPNG_08644</name>
</gene>
<evidence type="ECO:0000256" key="2">
    <source>
        <dbReference type="ARBA" id="ARBA00004308"/>
    </source>
</evidence>
<feature type="chain" id="PRO_5019287079" description="Mannan endo-1,6-alpha-mannosidase" evidence="12">
    <location>
        <begin position="22"/>
        <end position="468"/>
    </location>
</feature>
<dbReference type="FunCoup" id="A0A423W399">
    <property type="interactions" value="37"/>
</dbReference>
<keyword evidence="9 10" id="KW-0326">Glycosidase</keyword>
<proteinExistence type="inferred from homology"/>
<feature type="transmembrane region" description="Helical" evidence="11">
    <location>
        <begin position="445"/>
        <end position="466"/>
    </location>
</feature>
<keyword evidence="11" id="KW-1133">Transmembrane helix</keyword>
<evidence type="ECO:0000256" key="12">
    <source>
        <dbReference type="SAM" id="SignalP"/>
    </source>
</evidence>
<dbReference type="GO" id="GO:0012505">
    <property type="term" value="C:endomembrane system"/>
    <property type="evidence" value="ECO:0007669"/>
    <property type="project" value="UniProtKB-SubCell"/>
</dbReference>
<evidence type="ECO:0000256" key="9">
    <source>
        <dbReference type="ARBA" id="ARBA00023295"/>
    </source>
</evidence>
<dbReference type="GO" id="GO:0008496">
    <property type="term" value="F:mannan endo-1,6-alpha-mannosidase activity"/>
    <property type="evidence" value="ECO:0007669"/>
    <property type="project" value="UniProtKB-UniRule"/>
</dbReference>
<keyword evidence="11" id="KW-0812">Transmembrane</keyword>
<evidence type="ECO:0000313" key="14">
    <source>
        <dbReference type="Proteomes" id="UP000285146"/>
    </source>
</evidence>
<comment type="caution">
    <text evidence="13">The sequence shown here is derived from an EMBL/GenBank/DDBJ whole genome shotgun (WGS) entry which is preliminary data.</text>
</comment>
<keyword evidence="14" id="KW-1185">Reference proteome</keyword>
<dbReference type="OrthoDB" id="4187847at2759"/>
<dbReference type="AlphaFoldDB" id="A0A423W399"/>
<dbReference type="PANTHER" id="PTHR12145">
    <property type="entry name" value="MANNAN ENDO-1,6-ALPHA-MANNOSIDASE DCW1"/>
    <property type="match status" value="1"/>
</dbReference>
<evidence type="ECO:0000256" key="11">
    <source>
        <dbReference type="SAM" id="Phobius"/>
    </source>
</evidence>
<comment type="similarity">
    <text evidence="3 10">Belongs to the glycosyl hydrolase 76 family.</text>
</comment>
<dbReference type="STRING" id="1230097.A0A423W399"/>
<evidence type="ECO:0000256" key="3">
    <source>
        <dbReference type="ARBA" id="ARBA00009699"/>
    </source>
</evidence>
<feature type="signal peptide" evidence="12">
    <location>
        <begin position="1"/>
        <end position="21"/>
    </location>
</feature>
<organism evidence="13 14">
    <name type="scientific">Cytospora leucostoma</name>
    <dbReference type="NCBI Taxonomy" id="1230097"/>
    <lineage>
        <taxon>Eukaryota</taxon>
        <taxon>Fungi</taxon>
        <taxon>Dikarya</taxon>
        <taxon>Ascomycota</taxon>
        <taxon>Pezizomycotina</taxon>
        <taxon>Sordariomycetes</taxon>
        <taxon>Sordariomycetidae</taxon>
        <taxon>Diaporthales</taxon>
        <taxon>Cytosporaceae</taxon>
        <taxon>Cytospora</taxon>
    </lineage>
</organism>
<dbReference type="GO" id="GO:0016052">
    <property type="term" value="P:carbohydrate catabolic process"/>
    <property type="evidence" value="ECO:0007669"/>
    <property type="project" value="InterPro"/>
</dbReference>
<keyword evidence="8" id="KW-0325">Glycoprotein</keyword>
<dbReference type="EMBL" id="LKEB01000063">
    <property type="protein sequence ID" value="ROV97789.1"/>
    <property type="molecule type" value="Genomic_DNA"/>
</dbReference>
<dbReference type="PIRSF" id="PIRSF016302">
    <property type="entry name" value="Man_a_manosd"/>
    <property type="match status" value="1"/>
</dbReference>
<dbReference type="EC" id="3.2.1.101" evidence="4 10"/>
<evidence type="ECO:0000313" key="13">
    <source>
        <dbReference type="EMBL" id="ROV97789.1"/>
    </source>
</evidence>
<dbReference type="Proteomes" id="UP000285146">
    <property type="component" value="Unassembled WGS sequence"/>
</dbReference>
<reference evidence="13 14" key="1">
    <citation type="submission" date="2015-09" db="EMBL/GenBank/DDBJ databases">
        <title>Host preference determinants of Valsa canker pathogens revealed by comparative genomics.</title>
        <authorList>
            <person name="Yin Z."/>
            <person name="Huang L."/>
        </authorList>
    </citation>
    <scope>NUCLEOTIDE SEQUENCE [LARGE SCALE GENOMIC DNA]</scope>
    <source>
        <strain evidence="13 14">SXYLt</strain>
    </source>
</reference>
<evidence type="ECO:0000256" key="8">
    <source>
        <dbReference type="ARBA" id="ARBA00023180"/>
    </source>
</evidence>
<keyword evidence="7 11" id="KW-0472">Membrane</keyword>
<keyword evidence="5 12" id="KW-0732">Signal</keyword>
<protein>
    <recommendedName>
        <fullName evidence="4 10">Mannan endo-1,6-alpha-mannosidase</fullName>
        <ecNumber evidence="4 10">3.2.1.101</ecNumber>
    </recommendedName>
</protein>
<name>A0A423W399_9PEZI</name>
<evidence type="ECO:0000256" key="1">
    <source>
        <dbReference type="ARBA" id="ARBA00001452"/>
    </source>
</evidence>
<dbReference type="PANTHER" id="PTHR12145:SF41">
    <property type="entry name" value="MANNAN ENDO-1,6-ALPHA-MANNOSIDASE"/>
    <property type="match status" value="1"/>
</dbReference>
<accession>A0A423W399</accession>
<evidence type="ECO:0000256" key="6">
    <source>
        <dbReference type="ARBA" id="ARBA00022801"/>
    </source>
</evidence>
<comment type="catalytic activity">
    <reaction evidence="1 10">
        <text>Random hydrolysis of (1-&gt;6)-alpha-D-mannosidic linkages in unbranched (1-&gt;6)-mannans.</text>
        <dbReference type="EC" id="3.2.1.101"/>
    </reaction>
</comment>